<feature type="domain" description="DUF4435" evidence="1">
    <location>
        <begin position="44"/>
        <end position="143"/>
    </location>
</feature>
<dbReference type="InterPro" id="IPR029492">
    <property type="entry name" value="DUF4435"/>
</dbReference>
<dbReference type="AlphaFoldDB" id="A0AA97FF95"/>
<name>A0AA97FF95_9EURY</name>
<gene>
    <name evidence="2" type="ORF">F1737_11325</name>
</gene>
<evidence type="ECO:0000313" key="3">
    <source>
        <dbReference type="Proteomes" id="UP001301797"/>
    </source>
</evidence>
<evidence type="ECO:0000259" key="1">
    <source>
        <dbReference type="Pfam" id="PF14491"/>
    </source>
</evidence>
<dbReference type="RefSeq" id="WP_317136686.1">
    <property type="nucleotide sequence ID" value="NZ_CP043875.1"/>
</dbReference>
<accession>A0AA97FF95</accession>
<dbReference type="Proteomes" id="UP001301797">
    <property type="component" value="Chromosome"/>
</dbReference>
<proteinExistence type="predicted"/>
<keyword evidence="3" id="KW-1185">Reference proteome</keyword>
<protein>
    <submittedName>
        <fullName evidence="2">DUF4435 domain-containing protein</fullName>
    </submittedName>
</protein>
<dbReference type="GeneID" id="85230769"/>
<organism evidence="2 3">
    <name type="scientific">Methanochimaera problematica</name>
    <dbReference type="NCBI Taxonomy" id="2609417"/>
    <lineage>
        <taxon>Archaea</taxon>
        <taxon>Methanobacteriati</taxon>
        <taxon>Methanobacteriota</taxon>
        <taxon>Stenosarchaea group</taxon>
        <taxon>Methanomicrobia</taxon>
        <taxon>Methanomicrobiales</taxon>
        <taxon>Methanomicrobiaceae</taxon>
        <taxon>Methanochimaera</taxon>
    </lineage>
</organism>
<dbReference type="Pfam" id="PF14491">
    <property type="entry name" value="DUF4435"/>
    <property type="match status" value="1"/>
</dbReference>
<evidence type="ECO:0000313" key="2">
    <source>
        <dbReference type="EMBL" id="WOF17223.1"/>
    </source>
</evidence>
<reference evidence="2 3" key="1">
    <citation type="submission" date="2019-09" db="EMBL/GenBank/DDBJ databases">
        <title>The complete genome of Methanoplanus sp. FWC-SCC4.</title>
        <authorList>
            <person name="Chen S.-C."/>
            <person name="Zhou Y.-Z."/>
            <person name="Lai M.-C."/>
        </authorList>
    </citation>
    <scope>NUCLEOTIDE SEQUENCE [LARGE SCALE GENOMIC DNA]</scope>
    <source>
        <strain evidence="2 3">FWC-SCC4</strain>
    </source>
</reference>
<dbReference type="KEGG" id="mefw:F1737_11325"/>
<sequence>MAKGRPRFGKCGKSYNLEEIWADPEEIGGAIRKIEKNYPALNKKLFIITEGPYDYEFYSRFFNPRLCEIRIANSKKNVISIIGEMCKSPGGKASESVIGIIDRDFSALVDEDIPDFENLFMTDTHDIETMILSEDLVESVVRHYERFSAGGAFQRKYLSGIRNRSLFESLINCSLPLGLSLLINEKYGLNMSFKHISCKKRNRFLDFIDPQTLSCDEEAVYSYVIEKNPEKSELFRDALLKEKMNSGYSDVPMQICRGHDLMCVLLLELNTHYPGMNNERIRSRDLERAFRNMYDADRFFRTNLCSSIKKWAGDKHPEIFPALFTLNRNL</sequence>
<dbReference type="EMBL" id="CP043875">
    <property type="protein sequence ID" value="WOF17223.1"/>
    <property type="molecule type" value="Genomic_DNA"/>
</dbReference>